<dbReference type="SUPFAM" id="SSF52540">
    <property type="entry name" value="P-loop containing nucleoside triphosphate hydrolases"/>
    <property type="match status" value="1"/>
</dbReference>
<reference evidence="5" key="2">
    <citation type="journal article" date="2012" name="PLoS ONE">
        <title>A Deeply Branching Thermophilic Bacterium with an Ancient Acetyl-CoA Pathway Dominates a Subsurface Ecosystem.</title>
        <authorList>
            <person name="Takami H."/>
            <person name="Noguchi H."/>
            <person name="Takaki Y."/>
            <person name="Uchiyama I."/>
            <person name="Toyoda A."/>
            <person name="Nishi S."/>
            <person name="Chee G.-J."/>
            <person name="Arai W."/>
            <person name="Nunoura T."/>
            <person name="Itoh T."/>
            <person name="Hattori M."/>
            <person name="Takai K."/>
        </authorList>
    </citation>
    <scope>NUCLEOTIDE SEQUENCE</scope>
</reference>
<gene>
    <name evidence="5" type="ORF">HGMM_OP4C194</name>
</gene>
<feature type="domain" description="PIN" evidence="4">
    <location>
        <begin position="8"/>
        <end position="122"/>
    </location>
</feature>
<evidence type="ECO:0000259" key="4">
    <source>
        <dbReference type="SMART" id="SM00670"/>
    </source>
</evidence>
<evidence type="ECO:0000256" key="3">
    <source>
        <dbReference type="PROSITE-ProRule" id="PRU00117"/>
    </source>
</evidence>
<dbReference type="Pfam" id="PF07650">
    <property type="entry name" value="KH_2"/>
    <property type="match status" value="1"/>
</dbReference>
<dbReference type="SMART" id="SM00670">
    <property type="entry name" value="PINc"/>
    <property type="match status" value="1"/>
</dbReference>
<dbReference type="CDD" id="cd09878">
    <property type="entry name" value="PIN_VapC_VirB11L-ATPase-like"/>
    <property type="match status" value="1"/>
</dbReference>
<dbReference type="InterPro" id="IPR001482">
    <property type="entry name" value="T2SS/T4SS_dom"/>
</dbReference>
<dbReference type="GO" id="GO:0003723">
    <property type="term" value="F:RNA binding"/>
    <property type="evidence" value="ECO:0007669"/>
    <property type="project" value="UniProtKB-UniRule"/>
</dbReference>
<dbReference type="SUPFAM" id="SSF88723">
    <property type="entry name" value="PIN domain-like"/>
    <property type="match status" value="1"/>
</dbReference>
<organism evidence="5">
    <name type="scientific">Acetithermum autotrophicum</name>
    <dbReference type="NCBI Taxonomy" id="1446466"/>
    <lineage>
        <taxon>Bacteria</taxon>
        <taxon>Candidatus Bipolaricaulota</taxon>
        <taxon>Candidatus Acetithermum</taxon>
    </lineage>
</organism>
<reference evidence="5" key="1">
    <citation type="journal article" date="2005" name="Environ. Microbiol.">
        <title>Genetic and functional properties of uncultivated thermophilic crenarchaeotes from a subsurface gold mine as revealed by analysis of genome fragments.</title>
        <authorList>
            <person name="Nunoura T."/>
            <person name="Hirayama H."/>
            <person name="Takami H."/>
            <person name="Oida H."/>
            <person name="Nishi S."/>
            <person name="Shimamura S."/>
            <person name="Suzuki Y."/>
            <person name="Inagaki F."/>
            <person name="Takai K."/>
            <person name="Nealson K.H."/>
            <person name="Horikoshi K."/>
        </authorList>
    </citation>
    <scope>NUCLEOTIDE SEQUENCE</scope>
</reference>
<name>H5SVC9_ACEAU</name>
<evidence type="ECO:0000256" key="1">
    <source>
        <dbReference type="ARBA" id="ARBA00006611"/>
    </source>
</evidence>
<proteinExistence type="inferred from homology"/>
<protein>
    <submittedName>
        <fullName evidence="5">ATPase</fullName>
    </submittedName>
</protein>
<dbReference type="NCBIfam" id="NF010335">
    <property type="entry name" value="PRK13764.1"/>
    <property type="match status" value="1"/>
</dbReference>
<dbReference type="PANTHER" id="PTHR11603">
    <property type="entry name" value="AAA FAMILY ATPASE"/>
    <property type="match status" value="1"/>
</dbReference>
<dbReference type="InterPro" id="IPR002716">
    <property type="entry name" value="PIN_dom"/>
</dbReference>
<dbReference type="Pfam" id="PF00437">
    <property type="entry name" value="T2SSE"/>
    <property type="match status" value="1"/>
</dbReference>
<dbReference type="SUPFAM" id="SSF54814">
    <property type="entry name" value="Prokaryotic type KH domain (KH-domain type II)"/>
    <property type="match status" value="1"/>
</dbReference>
<accession>H5SVC9</accession>
<evidence type="ECO:0000313" key="5">
    <source>
        <dbReference type="EMBL" id="BAL59558.1"/>
    </source>
</evidence>
<keyword evidence="3" id="KW-0694">RNA-binding</keyword>
<dbReference type="EMBL" id="AP011803">
    <property type="protein sequence ID" value="BAL59558.1"/>
    <property type="molecule type" value="Genomic_DNA"/>
</dbReference>
<comment type="similarity">
    <text evidence="2">In the N-terminal section; belongs to the PINc/VapC protein family.</text>
</comment>
<comment type="similarity">
    <text evidence="1">Belongs to the GSP E family.</text>
</comment>
<dbReference type="PANTHER" id="PTHR11603:SF147">
    <property type="entry name" value="MEMBRANE PROTEIN"/>
    <property type="match status" value="1"/>
</dbReference>
<dbReference type="Gene3D" id="3.40.50.1010">
    <property type="entry name" value="5'-nuclease"/>
    <property type="match status" value="1"/>
</dbReference>
<dbReference type="InterPro" id="IPR027417">
    <property type="entry name" value="P-loop_NTPase"/>
</dbReference>
<dbReference type="InterPro" id="IPR029060">
    <property type="entry name" value="PIN-like_dom_sf"/>
</dbReference>
<dbReference type="InterPro" id="IPR004044">
    <property type="entry name" value="KH_dom_type_2"/>
</dbReference>
<evidence type="ECO:0000256" key="2">
    <source>
        <dbReference type="ARBA" id="ARBA00046345"/>
    </source>
</evidence>
<dbReference type="AlphaFoldDB" id="H5SVC9"/>
<sequence>MAESNKTERYVLDTSVIVDGRITEGIRNNKFPNAVFIVPNAVLALLEAQAVRGQETGYAGLNELKRLQRLAWEGQIELVFKGDRPRFDPLRLLETGELHAMIRAVAEQENAVLLTSSRSQALISEAQGLPMQFLGATTESRGLEQLSIMQFFDDQTMSVHLRAKTRPKAKRGAPGRMKVVPLREEPMTEKELERIAREIVEVAKGHPEGFIEMDAGGSTVVQLKNLRIAIARPPFSDALEITIVRPVVHKKLDEYRYAELLKERLRERSRGVLVSGAPGAGKSTFVQGIAEYLQESGWILKTMEKPRDLELSEEITQYTALNGEMKKTADVLLLVRPDYTIFDEMRVDEDFEVFADMRLAGVGMIGVVHATRGIDAVQRLIGRVDLGMIPQVVDTVVFIEAGDVKEIYEVEFTVKVPSGMGDTDLARPVIEIREFESKALVYEIYSFGEQVVVMPVKEVVSEKPVWRLATQALEHELRRVIRGPFTVEIRSDNQATLYVDEAQIPIILGRGGSRIRELEAELGIGLDVRSYDEMEMTLHHNIDIEVSDRHVIVDVDPSLRGRNIEILVDGEPVFIGSVSRTGSIKLVRGSEPAERIYEAHKSGGTIRVRRAS</sequence>
<dbReference type="InterPro" id="IPR009019">
    <property type="entry name" value="KH_sf_prok-type"/>
</dbReference>
<dbReference type="PROSITE" id="PS50084">
    <property type="entry name" value="KH_TYPE_1"/>
    <property type="match status" value="1"/>
</dbReference>
<dbReference type="Gene3D" id="3.40.50.300">
    <property type="entry name" value="P-loop containing nucleotide triphosphate hydrolases"/>
    <property type="match status" value="1"/>
</dbReference>
<dbReference type="InterPro" id="IPR052041">
    <property type="entry name" value="Nucleic_acid_metab_PIN/TRAM"/>
</dbReference>